<dbReference type="Gene3D" id="3.30.70.100">
    <property type="match status" value="1"/>
</dbReference>
<dbReference type="AlphaFoldDB" id="A0A0F4NI03"/>
<keyword evidence="3" id="KW-1185">Reference proteome</keyword>
<dbReference type="RefSeq" id="WP_045955794.1">
    <property type="nucleotide sequence ID" value="NZ_JXXV01000018.1"/>
</dbReference>
<accession>A0A0F4NI03</accession>
<dbReference type="PATRIC" id="fig|579748.3.peg.2296"/>
<evidence type="ECO:0000259" key="1">
    <source>
        <dbReference type="Pfam" id="PF07045"/>
    </source>
</evidence>
<dbReference type="Proteomes" id="UP000033673">
    <property type="component" value="Unassembled WGS sequence"/>
</dbReference>
<comment type="caution">
    <text evidence="2">The sequence shown here is derived from an EMBL/GenBank/DDBJ whole genome shotgun (WGS) entry which is preliminary data.</text>
</comment>
<evidence type="ECO:0000313" key="3">
    <source>
        <dbReference type="Proteomes" id="UP000033673"/>
    </source>
</evidence>
<dbReference type="PANTHER" id="PTHR41521:SF4">
    <property type="entry name" value="BLR0684 PROTEIN"/>
    <property type="match status" value="1"/>
</dbReference>
<dbReference type="EMBL" id="JXXV01000018">
    <property type="protein sequence ID" value="KJY82770.1"/>
    <property type="molecule type" value="Genomic_DNA"/>
</dbReference>
<dbReference type="STRING" id="579748.TW81_11135"/>
<dbReference type="InterPro" id="IPR011008">
    <property type="entry name" value="Dimeric_a/b-barrel"/>
</dbReference>
<feature type="domain" description="DUF1330" evidence="1">
    <location>
        <begin position="4"/>
        <end position="93"/>
    </location>
</feature>
<dbReference type="Pfam" id="PF07045">
    <property type="entry name" value="DUF1330"/>
    <property type="match status" value="1"/>
</dbReference>
<dbReference type="PANTHER" id="PTHR41521">
    <property type="match status" value="1"/>
</dbReference>
<dbReference type="InterPro" id="IPR010753">
    <property type="entry name" value="DUF1330"/>
</dbReference>
<organism evidence="2 3">
    <name type="scientific">Vibrio galatheae</name>
    <dbReference type="NCBI Taxonomy" id="579748"/>
    <lineage>
        <taxon>Bacteria</taxon>
        <taxon>Pseudomonadati</taxon>
        <taxon>Pseudomonadota</taxon>
        <taxon>Gammaproteobacteria</taxon>
        <taxon>Vibrionales</taxon>
        <taxon>Vibrionaceae</taxon>
        <taxon>Vibrio</taxon>
    </lineage>
</organism>
<proteinExistence type="predicted"/>
<dbReference type="SUPFAM" id="SSF54909">
    <property type="entry name" value="Dimeric alpha+beta barrel"/>
    <property type="match status" value="1"/>
</dbReference>
<sequence length="99" mass="11382">MTTTYLYIQFKIEDKDAFREYAQRVPETMKIYGGKMIAFNKSPIALHGELSSEACVLQEWPSVNAAKQWQDSPEYAPLKKLRDEKAMSKVKIIPIPAMQ</sequence>
<evidence type="ECO:0000313" key="2">
    <source>
        <dbReference type="EMBL" id="KJY82770.1"/>
    </source>
</evidence>
<protein>
    <recommendedName>
        <fullName evidence="1">DUF1330 domain-containing protein</fullName>
    </recommendedName>
</protein>
<name>A0A0F4NI03_9VIBR</name>
<reference evidence="2 3" key="1">
    <citation type="journal article" date="2015" name="BMC Genomics">
        <title>Genome mining reveals unlocked bioactive potential of marine Gram-negative bacteria.</title>
        <authorList>
            <person name="Machado H."/>
            <person name="Sonnenschein E.C."/>
            <person name="Melchiorsen J."/>
            <person name="Gram L."/>
        </authorList>
    </citation>
    <scope>NUCLEOTIDE SEQUENCE [LARGE SCALE GENOMIC DNA]</scope>
    <source>
        <strain evidence="2 3">S2757</strain>
    </source>
</reference>
<dbReference type="OrthoDB" id="9806380at2"/>
<gene>
    <name evidence="2" type="ORF">TW81_11135</name>
</gene>